<gene>
    <name evidence="1" type="ORF">E3U43_002318</name>
</gene>
<dbReference type="Proteomes" id="UP000793456">
    <property type="component" value="Chromosome XV"/>
</dbReference>
<comment type="caution">
    <text evidence="1">The sequence shown here is derived from an EMBL/GenBank/DDBJ whole genome shotgun (WGS) entry which is preliminary data.</text>
</comment>
<reference evidence="1" key="1">
    <citation type="submission" date="2018-11" db="EMBL/GenBank/DDBJ databases">
        <title>The sequence and de novo assembly of Larimichthys crocea genome using PacBio and Hi-C technologies.</title>
        <authorList>
            <person name="Xu P."/>
            <person name="Chen B."/>
            <person name="Zhou Z."/>
            <person name="Ke Q."/>
            <person name="Wu Y."/>
            <person name="Bai H."/>
            <person name="Pu F."/>
        </authorList>
    </citation>
    <scope>NUCLEOTIDE SEQUENCE</scope>
    <source>
        <tissue evidence="1">Muscle</tissue>
    </source>
</reference>
<evidence type="ECO:0000313" key="1">
    <source>
        <dbReference type="EMBL" id="TMS09659.1"/>
    </source>
</evidence>
<accession>A0ACD3QRC8</accession>
<keyword evidence="2" id="KW-1185">Reference proteome</keyword>
<organism evidence="1 2">
    <name type="scientific">Larimichthys crocea</name>
    <name type="common">Large yellow croaker</name>
    <name type="synonym">Pseudosciaena crocea</name>
    <dbReference type="NCBI Taxonomy" id="215358"/>
    <lineage>
        <taxon>Eukaryota</taxon>
        <taxon>Metazoa</taxon>
        <taxon>Chordata</taxon>
        <taxon>Craniata</taxon>
        <taxon>Vertebrata</taxon>
        <taxon>Euteleostomi</taxon>
        <taxon>Actinopterygii</taxon>
        <taxon>Neopterygii</taxon>
        <taxon>Teleostei</taxon>
        <taxon>Neoteleostei</taxon>
        <taxon>Acanthomorphata</taxon>
        <taxon>Eupercaria</taxon>
        <taxon>Sciaenidae</taxon>
        <taxon>Larimichthys</taxon>
    </lineage>
</organism>
<proteinExistence type="predicted"/>
<sequence length="1141" mass="127453">MDEADLLSDRIAIISKGQLHCCGSPLFLKNCFGVGFYLTLVRRMKDLKRKENDCDCASDCSCSCSICTRYKEQSQNELQHLDRVMDGDVDSITTLIHHHVPEAKLLEMIGQELTYLLPNKGFKHRAYASLFRELEETLGDMGLSSFGISDTSLEEIFIKVTADGEAANNATTPEQNGVTQSNAHDASDSSEGKGSRQVKGVALILKQFHALLVKRFHHAIRSKKDFLAQIVLPASFVLVALIFTMIVPPFGEYPSLTLTPWMYGQQFTFFSNEQPFDPRMKRFTERLLHRPGLGTRCMQGEPLGMPCNDSTSEWEYPDVSPVVFNILQSPEWNQRNPSPSCQCSTIKKLTMMPICPAGAGGLPPRQRLEATGDTLLDLTDRNISDYLVKTYPSLIRTSLKSKYWVNEQRYGGLSVGGQLPILDVNPNDIQNVLQQVGQMLNITGVWYNNKGWHAMVAFMNVANNAILRAFLPPSAKPAEFGITAINHPLNLTKEQLSEVTVLTTSVDAVVAICVIFAMSFIPASFVLYLIQERATKAKHLQFVSGVSPLVYWVANFFWDMVNYSLSTAMVVGIFMAFDKKCYTSPANLPALITLLLLYGWSVTPLMYPMSYMFSIPSTAYVSLSCINLFVGINCSAITFILELFENNRSLLMVNEWLKKCLLVLPHFCLGRGLIDMAMNQAVTDVYARFGEEYTKDPFRWDFLGKNVTFMAVEGFVYFIFNLLIQYRFFLDLWLSDNKKTSVQDEDDDVAAERLRIYEGGSKTDILQIRDLSKTYVSRKRAAVDRICVGVPAGECFGLLGVNGAGKTTTFKMLTGDTDVSSGEATVAGYSIVTEILDVHQNMGYCPQFDAIDELLTGREHLYLYARLRGVPESEIPRVAEWGIRKLGLTEYAGCCAGTYSGGNKRKLSTAIAMIGCPALVLLDEPTTGMDPHSRRFLWNAIMSVIQDGRAVVLTSHSMEECEALCTRLAIMVNGTFKCLGTIQHLKYKFGDGYVVTMKIKAAKPGIVPRSGAGRELHGELLPQLYSEGEALQHAAVRDRLLLPSQDISAGGGQLRRGSPSKTTLFPRQHWTRFLSTLQSNRQERTRTLRYTDEQSAEEKTSRSYQYRRKHEAVSVTLLGSNITFSSHNQKATCNISNCFLE</sequence>
<name>A0ACD3QRC8_LARCR</name>
<evidence type="ECO:0000313" key="2">
    <source>
        <dbReference type="Proteomes" id="UP000793456"/>
    </source>
</evidence>
<dbReference type="EMBL" id="CM011688">
    <property type="protein sequence ID" value="TMS09659.1"/>
    <property type="molecule type" value="Genomic_DNA"/>
</dbReference>
<protein>
    <submittedName>
        <fullName evidence="1">Uncharacterized protein</fullName>
    </submittedName>
</protein>